<evidence type="ECO:0000313" key="2">
    <source>
        <dbReference type="Proteomes" id="UP000317238"/>
    </source>
</evidence>
<gene>
    <name evidence="1" type="ORF">Pan14r_25860</name>
</gene>
<protein>
    <recommendedName>
        <fullName evidence="3">General secretion pathway GspH domain-containing protein</fullName>
    </recommendedName>
</protein>
<evidence type="ECO:0000313" key="1">
    <source>
        <dbReference type="EMBL" id="TWT70281.1"/>
    </source>
</evidence>
<reference evidence="1 2" key="1">
    <citation type="submission" date="2019-02" db="EMBL/GenBank/DDBJ databases">
        <title>Deep-cultivation of Planctomycetes and their phenomic and genomic characterization uncovers novel biology.</title>
        <authorList>
            <person name="Wiegand S."/>
            <person name="Jogler M."/>
            <person name="Boedeker C."/>
            <person name="Pinto D."/>
            <person name="Vollmers J."/>
            <person name="Rivas-Marin E."/>
            <person name="Kohn T."/>
            <person name="Peeters S.H."/>
            <person name="Heuer A."/>
            <person name="Rast P."/>
            <person name="Oberbeckmann S."/>
            <person name="Bunk B."/>
            <person name="Jeske O."/>
            <person name="Meyerdierks A."/>
            <person name="Storesund J.E."/>
            <person name="Kallscheuer N."/>
            <person name="Luecker S."/>
            <person name="Lage O.M."/>
            <person name="Pohl T."/>
            <person name="Merkel B.J."/>
            <person name="Hornburger P."/>
            <person name="Mueller R.-W."/>
            <person name="Bruemmer F."/>
            <person name="Labrenz M."/>
            <person name="Spormann A.M."/>
            <person name="Op Den Camp H."/>
            <person name="Overmann J."/>
            <person name="Amann R."/>
            <person name="Jetten M.S.M."/>
            <person name="Mascher T."/>
            <person name="Medema M.H."/>
            <person name="Devos D.P."/>
            <person name="Kaster A.-K."/>
            <person name="Ovreas L."/>
            <person name="Rohde M."/>
            <person name="Galperin M.Y."/>
            <person name="Jogler C."/>
        </authorList>
    </citation>
    <scope>NUCLEOTIDE SEQUENCE [LARGE SCALE GENOMIC DNA]</scope>
    <source>
        <strain evidence="1 2">Pan14r</strain>
    </source>
</reference>
<name>A0A5C5Y6M3_9PLAN</name>
<evidence type="ECO:0008006" key="3">
    <source>
        <dbReference type="Google" id="ProtNLM"/>
    </source>
</evidence>
<dbReference type="OrthoDB" id="215686at2"/>
<proteinExistence type="predicted"/>
<sequence length="222" mass="23624">MSPHFADLRCMDRPATRAFTLLEMLLTLAVLTAVAAVALPQLDVLLSGSRLERAADQMRIEMTRTRVDAMRQGKVLMMEVVPETGDFRVRAYNSLSDATETAEINPGSSALLTGADQAMAMPVQTDEIPVKEFTLPDNVTFGGITVASTVRSMQVVQDAASDTAVMDEPIGDTASPILFYPDGTTSTAAIQLQNTIGEGKLVMIRGITGEVAIVSTAVTSEG</sequence>
<dbReference type="EMBL" id="SJPL01000001">
    <property type="protein sequence ID" value="TWT70281.1"/>
    <property type="molecule type" value="Genomic_DNA"/>
</dbReference>
<organism evidence="1 2">
    <name type="scientific">Crateriforma conspicua</name>
    <dbReference type="NCBI Taxonomy" id="2527996"/>
    <lineage>
        <taxon>Bacteria</taxon>
        <taxon>Pseudomonadati</taxon>
        <taxon>Planctomycetota</taxon>
        <taxon>Planctomycetia</taxon>
        <taxon>Planctomycetales</taxon>
        <taxon>Planctomycetaceae</taxon>
        <taxon>Crateriforma</taxon>
    </lineage>
</organism>
<dbReference type="InterPro" id="IPR012902">
    <property type="entry name" value="N_methyl_site"/>
</dbReference>
<dbReference type="InterPro" id="IPR045584">
    <property type="entry name" value="Pilin-like"/>
</dbReference>
<dbReference type="RefSeq" id="WP_146439262.1">
    <property type="nucleotide sequence ID" value="NZ_SJPL01000001.1"/>
</dbReference>
<keyword evidence="2" id="KW-1185">Reference proteome</keyword>
<accession>A0A5C5Y6M3</accession>
<dbReference type="AlphaFoldDB" id="A0A5C5Y6M3"/>
<dbReference type="Proteomes" id="UP000317238">
    <property type="component" value="Unassembled WGS sequence"/>
</dbReference>
<comment type="caution">
    <text evidence="1">The sequence shown here is derived from an EMBL/GenBank/DDBJ whole genome shotgun (WGS) entry which is preliminary data.</text>
</comment>
<dbReference type="Pfam" id="PF07963">
    <property type="entry name" value="N_methyl"/>
    <property type="match status" value="1"/>
</dbReference>
<dbReference type="NCBIfam" id="TIGR02532">
    <property type="entry name" value="IV_pilin_GFxxxE"/>
    <property type="match status" value="1"/>
</dbReference>
<dbReference type="SUPFAM" id="SSF54523">
    <property type="entry name" value="Pili subunits"/>
    <property type="match status" value="1"/>
</dbReference>